<dbReference type="OrthoDB" id="184415at2759"/>
<dbReference type="SUPFAM" id="SSF53223">
    <property type="entry name" value="Aminoacid dehydrogenase-like, N-terminal domain"/>
    <property type="match status" value="1"/>
</dbReference>
<dbReference type="PANTHER" id="PTHR11606:SF24">
    <property type="entry name" value="NAD-SPECIFIC GLUTAMATE DEHYDROGENASE"/>
    <property type="match status" value="1"/>
</dbReference>
<dbReference type="InterPro" id="IPR055480">
    <property type="entry name" value="NAD-GDH_N"/>
</dbReference>
<dbReference type="GO" id="GO:0005739">
    <property type="term" value="C:mitochondrion"/>
    <property type="evidence" value="ECO:0007669"/>
    <property type="project" value="UniProtKB-UniRule"/>
</dbReference>
<name>I2GXR7_HENB6</name>
<dbReference type="Gene3D" id="3.40.50.720">
    <property type="entry name" value="NAD(P)-binding Rossmann-like Domain"/>
    <property type="match status" value="1"/>
</dbReference>
<dbReference type="Pfam" id="PF23147">
    <property type="entry name" value="GDH2_N"/>
    <property type="match status" value="1"/>
</dbReference>
<dbReference type="InterPro" id="IPR036291">
    <property type="entry name" value="NAD(P)-bd_dom_sf"/>
</dbReference>
<dbReference type="GO" id="GO:0005829">
    <property type="term" value="C:cytosol"/>
    <property type="evidence" value="ECO:0007669"/>
    <property type="project" value="EnsemblFungi"/>
</dbReference>
<dbReference type="Pfam" id="PF23152">
    <property type="entry name" value="GDH_2nd"/>
    <property type="match status" value="2"/>
</dbReference>
<dbReference type="KEGG" id="tbl:TBLA_0B00760"/>
<keyword evidence="7" id="KW-1185">Reference proteome</keyword>
<keyword evidence="3 4" id="KW-0520">NAD</keyword>
<evidence type="ECO:0000259" key="5">
    <source>
        <dbReference type="SMART" id="SM00839"/>
    </source>
</evidence>
<dbReference type="AlphaFoldDB" id="I2GXR7"/>
<organism evidence="6 7">
    <name type="scientific">Henningerozyma blattae (strain ATCC 34711 / CBS 6284 / DSM 70876 / NBRC 10599 / NRRL Y-10934 / UCD 77-7)</name>
    <name type="common">Yeast</name>
    <name type="synonym">Tetrapisispora blattae</name>
    <dbReference type="NCBI Taxonomy" id="1071380"/>
    <lineage>
        <taxon>Eukaryota</taxon>
        <taxon>Fungi</taxon>
        <taxon>Dikarya</taxon>
        <taxon>Ascomycota</taxon>
        <taxon>Saccharomycotina</taxon>
        <taxon>Saccharomycetes</taxon>
        <taxon>Saccharomycetales</taxon>
        <taxon>Saccharomycetaceae</taxon>
        <taxon>Henningerozyma</taxon>
    </lineage>
</organism>
<dbReference type="Proteomes" id="UP000002866">
    <property type="component" value="Chromosome 2"/>
</dbReference>
<dbReference type="PROSITE" id="PS00074">
    <property type="entry name" value="GLFV_DEHYDROGENASE"/>
    <property type="match status" value="1"/>
</dbReference>
<dbReference type="InterPro" id="IPR056365">
    <property type="entry name" value="NAD-GDH_2nd"/>
</dbReference>
<dbReference type="GeneID" id="14494031"/>
<keyword evidence="2 4" id="KW-0560">Oxidoreductase</keyword>
<feature type="domain" description="Glutamate/phenylalanine/leucine/valine/L-tryptophan dehydrogenase C-terminal" evidence="5">
    <location>
        <begin position="737"/>
        <end position="1008"/>
    </location>
</feature>
<evidence type="ECO:0000313" key="7">
    <source>
        <dbReference type="Proteomes" id="UP000002866"/>
    </source>
</evidence>
<evidence type="ECO:0000313" key="6">
    <source>
        <dbReference type="EMBL" id="CCH58919.1"/>
    </source>
</evidence>
<dbReference type="OMA" id="DEYGMTS"/>
<dbReference type="InterPro" id="IPR016210">
    <property type="entry name" value="NAD-GDH_euk"/>
</dbReference>
<dbReference type="PIRSF" id="PIRSF000184">
    <property type="entry name" value="GDH_NAD"/>
    <property type="match status" value="1"/>
</dbReference>
<dbReference type="STRING" id="1071380.I2GXR7"/>
<comment type="catalytic activity">
    <reaction evidence="4">
        <text>L-glutamate + NAD(+) + H2O = 2-oxoglutarate + NH4(+) + NADH + H(+)</text>
        <dbReference type="Rhea" id="RHEA:15133"/>
        <dbReference type="ChEBI" id="CHEBI:15377"/>
        <dbReference type="ChEBI" id="CHEBI:15378"/>
        <dbReference type="ChEBI" id="CHEBI:16810"/>
        <dbReference type="ChEBI" id="CHEBI:28938"/>
        <dbReference type="ChEBI" id="CHEBI:29985"/>
        <dbReference type="ChEBI" id="CHEBI:57540"/>
        <dbReference type="ChEBI" id="CHEBI:57945"/>
        <dbReference type="EC" id="1.4.1.2"/>
    </reaction>
</comment>
<dbReference type="FunCoup" id="I2GXR7">
    <property type="interactions" value="111"/>
</dbReference>
<dbReference type="SUPFAM" id="SSF51735">
    <property type="entry name" value="NAD(P)-binding Rossmann-fold domains"/>
    <property type="match status" value="1"/>
</dbReference>
<proteinExistence type="inferred from homology"/>
<dbReference type="GO" id="GO:0004352">
    <property type="term" value="F:glutamate dehydrogenase (NAD+) activity"/>
    <property type="evidence" value="ECO:0007669"/>
    <property type="project" value="UniProtKB-UniRule"/>
</dbReference>
<evidence type="ECO:0000256" key="2">
    <source>
        <dbReference type="ARBA" id="ARBA00023002"/>
    </source>
</evidence>
<dbReference type="InterPro" id="IPR033524">
    <property type="entry name" value="Glu/Leu/Phe/Val_DH_AS"/>
</dbReference>
<dbReference type="eggNOG" id="KOG2250">
    <property type="taxonomic scope" value="Eukaryota"/>
</dbReference>
<dbReference type="InterPro" id="IPR046346">
    <property type="entry name" value="Aminoacid_DH-like_N_sf"/>
</dbReference>
<dbReference type="EC" id="1.4.1.2" evidence="4"/>
<accession>I2GXR7</accession>
<dbReference type="GO" id="GO:0006538">
    <property type="term" value="P:L-glutamate catabolic process"/>
    <property type="evidence" value="ECO:0007669"/>
    <property type="project" value="UniProtKB-UniRule"/>
</dbReference>
<comment type="function">
    <text evidence="4">NAD(+)-dependent glutamate dehydrogenase which degrades glutamate to ammonia and alpha-ketoglutarate.</text>
</comment>
<protein>
    <recommendedName>
        <fullName evidence="4">NAD-specific glutamate dehydrogenase</fullName>
        <ecNumber evidence="4">1.4.1.2</ecNumber>
    </recommendedName>
</protein>
<dbReference type="SMART" id="SM00839">
    <property type="entry name" value="ELFV_dehydrog"/>
    <property type="match status" value="1"/>
</dbReference>
<dbReference type="EMBL" id="HE806317">
    <property type="protein sequence ID" value="CCH58919.1"/>
    <property type="molecule type" value="Genomic_DNA"/>
</dbReference>
<comment type="similarity">
    <text evidence="1 4">Belongs to the Glu/Leu/Phe/Val dehydrogenases family.</text>
</comment>
<dbReference type="InParanoid" id="I2GXR7"/>
<evidence type="ECO:0000256" key="3">
    <source>
        <dbReference type="ARBA" id="ARBA00023027"/>
    </source>
</evidence>
<dbReference type="HOGENOM" id="CLU_005220_0_0_1"/>
<dbReference type="Pfam" id="PF00208">
    <property type="entry name" value="ELFV_dehydrog"/>
    <property type="match status" value="1"/>
</dbReference>
<evidence type="ECO:0000256" key="4">
    <source>
        <dbReference type="PIRNR" id="PIRNR000184"/>
    </source>
</evidence>
<evidence type="ECO:0000256" key="1">
    <source>
        <dbReference type="ARBA" id="ARBA00006382"/>
    </source>
</evidence>
<dbReference type="PANTHER" id="PTHR11606">
    <property type="entry name" value="GLUTAMATE DEHYDROGENASE"/>
    <property type="match status" value="1"/>
</dbReference>
<sequence length="1120" mass="127130">MDHSTTTNSTHLPQTVMPDISSLSISSMSDYHAFEFPGKTLQKENVIDILDRQGFIPDDLIENEVEWFYNSLGIDDLFFSRNTPELLANLIHSLYSSKLDSFAKSKLNNSDKTQIFNIKNKIITNDNSAIFMESNGLGLRMDDEGKTQPAKQQKETSPSFNIYNNVDEFCSPYELDSEIDDLYLDNKEKKCGRLVSFWTPESGLKLTFVYNSNFPEVDIQKNTLTSSQLFKGDIDSISDKTMVKVTSLENKKMYGLLIKLVQEREGPVIKTTHSMENNDEVRMLVAFKRFTTKKYYSAVNSLFHYYKLKPSKFYVESFNTSGINTTAVPNENDSFSNKLANEGKKINKNNDVIIFSIYLNKSKQLNEGGLTYSLEQAITQIEKEASLLYAIPENAFHSVYLERQFSPQEAIYAHIGSIFINHFINRLGSDYQSLLTQLNPKKTDTLLLELIEKMKRKLRTETYSQSMIINTFHKYHKVVSKLYKNFAEIHYSYDKAKALENTLSYKRLEQLEPFANEQEFKAYLDKYIPNDSPDLLILKTLHIFNKSILKTNFFVTRKVAISFRLDPTLIMSKTEYPDTPYGVFFVIGNTFKGFHIRFRDIARGGIRIVTSPTQDVYEVNSKNVIDENYNLAYTQQRKNKDIPEGGSKGVVLMNPGLCSPDQTFIAFSQYIDSVIDVLIKDPLKEKYVDLLKHEEILFLGPDEGTAGFANWATFHSKKRGCPWWKSFLTGKSSDLGGIPHDRYGMTSSGVRAYVNQLYDTLKITDKPINKMQTGGPDGDLGSNEILLSSSNEVYVGIVDGSGVLCDPNGIDKQELRLLAKKRQTVSEFPAELLSKDGFFVSTSDMELKLPDGTIIANGTTFRNTFHTEIFKFVKKIDIFVPCGGRPNSINLSNLHCYIDERTNKSKIPYIVEGANLFIAQSAKIALEEHGCILIKDASANKGGVTSSSLEVLASLSLNDEDFVKKFVGLKAGERTELYNNYVVEVQKRIYNNASNEFKQLWAISRQTGEPISQLSNILSETINKLNDDLIDSNELWLNDVNLRNYLLLNKILPKLLVDTAGPQKILHNIPNAYIKALLSSYLSSSFVYEFGVDVNVGKFIEYIGRLRRAAEKAKNVHELN</sequence>
<dbReference type="RefSeq" id="XP_004178438.1">
    <property type="nucleotide sequence ID" value="XM_004178390.1"/>
</dbReference>
<reference evidence="6 7" key="1">
    <citation type="journal article" date="2011" name="Proc. Natl. Acad. Sci. U.S.A.">
        <title>Evolutionary erosion of yeast sex chromosomes by mating-type switching accidents.</title>
        <authorList>
            <person name="Gordon J.L."/>
            <person name="Armisen D."/>
            <person name="Proux-Wera E."/>
            <person name="Oheigeartaigh S.S."/>
            <person name="Byrne K.P."/>
            <person name="Wolfe K.H."/>
        </authorList>
    </citation>
    <scope>NUCLEOTIDE SEQUENCE [LARGE SCALE GENOMIC DNA]</scope>
    <source>
        <strain evidence="7">ATCC 34711 / CBS 6284 / DSM 70876 / NBRC 10599 / NRRL Y-10934 / UCD 77-7</strain>
    </source>
</reference>
<gene>
    <name evidence="6" type="primary">TBLA0B00760</name>
    <name evidence="6" type="ORF">TBLA_0B00760</name>
</gene>
<dbReference type="InterPro" id="IPR006096">
    <property type="entry name" value="Glu/Leu/Phe/Val/Trp_DH_C"/>
</dbReference>